<name>A0A3L6G3V1_MAIZE</name>
<protein>
    <submittedName>
        <fullName evidence="1">Uncharacterized protein</fullName>
    </submittedName>
</protein>
<proteinExistence type="predicted"/>
<evidence type="ECO:0000313" key="1">
    <source>
        <dbReference type="EMBL" id="PWZ41779.1"/>
    </source>
</evidence>
<accession>A0A3L6G3V1</accession>
<dbReference type="EMBL" id="NCVQ01000003">
    <property type="protein sequence ID" value="PWZ41779.1"/>
    <property type="molecule type" value="Genomic_DNA"/>
</dbReference>
<dbReference type="Proteomes" id="UP000251960">
    <property type="component" value="Chromosome 2"/>
</dbReference>
<reference evidence="1" key="1">
    <citation type="journal article" date="2018" name="Nat. Genet.">
        <title>Extensive intraspecific gene order and gene structural variations between Mo17 and other maize genomes.</title>
        <authorList>
            <person name="Sun S."/>
            <person name="Zhou Y."/>
            <person name="Chen J."/>
            <person name="Shi J."/>
            <person name="Zhao H."/>
            <person name="Zhao H."/>
            <person name="Song W."/>
            <person name="Zhang M."/>
            <person name="Cui Y."/>
            <person name="Dong X."/>
            <person name="Liu H."/>
            <person name="Ma X."/>
            <person name="Jiao Y."/>
            <person name="Wang B."/>
            <person name="Wei X."/>
            <person name="Stein J.C."/>
            <person name="Glaubitz J.C."/>
            <person name="Lu F."/>
            <person name="Yu G."/>
            <person name="Liang C."/>
            <person name="Fengler K."/>
            <person name="Li B."/>
            <person name="Rafalski A."/>
            <person name="Schnable P.S."/>
            <person name="Ware D.H."/>
            <person name="Buckler E.S."/>
            <person name="Lai J."/>
        </authorList>
    </citation>
    <scope>NUCLEOTIDE SEQUENCE [LARGE SCALE GENOMIC DNA]</scope>
    <source>
        <tissue evidence="1">Seedling</tissue>
    </source>
</reference>
<sequence length="10" mass="1228">MYVTLFLLVE</sequence>
<gene>
    <name evidence="1" type="ORF">Zm00014a_002353</name>
</gene>
<organism evidence="1">
    <name type="scientific">Zea mays</name>
    <name type="common">Maize</name>
    <dbReference type="NCBI Taxonomy" id="4577"/>
    <lineage>
        <taxon>Eukaryota</taxon>
        <taxon>Viridiplantae</taxon>
        <taxon>Streptophyta</taxon>
        <taxon>Embryophyta</taxon>
        <taxon>Tracheophyta</taxon>
        <taxon>Spermatophyta</taxon>
        <taxon>Magnoliopsida</taxon>
        <taxon>Liliopsida</taxon>
        <taxon>Poales</taxon>
        <taxon>Poaceae</taxon>
        <taxon>PACMAD clade</taxon>
        <taxon>Panicoideae</taxon>
        <taxon>Andropogonodae</taxon>
        <taxon>Andropogoneae</taxon>
        <taxon>Tripsacinae</taxon>
        <taxon>Zea</taxon>
    </lineage>
</organism>
<comment type="caution">
    <text evidence="1">The sequence shown here is derived from an EMBL/GenBank/DDBJ whole genome shotgun (WGS) entry which is preliminary data.</text>
</comment>